<accession>A0A0V1FI04</accession>
<protein>
    <submittedName>
        <fullName evidence="1">Uncharacterized protein</fullName>
    </submittedName>
</protein>
<dbReference type="EMBL" id="JYDT01000085">
    <property type="protein sequence ID" value="KRY85675.1"/>
    <property type="molecule type" value="Genomic_DNA"/>
</dbReference>
<proteinExistence type="predicted"/>
<dbReference type="Proteomes" id="UP000054995">
    <property type="component" value="Unassembled WGS sequence"/>
</dbReference>
<reference evidence="1 2" key="1">
    <citation type="submission" date="2015-01" db="EMBL/GenBank/DDBJ databases">
        <title>Evolution of Trichinella species and genotypes.</title>
        <authorList>
            <person name="Korhonen P.K."/>
            <person name="Edoardo P."/>
            <person name="Giuseppe L.R."/>
            <person name="Gasser R.B."/>
        </authorList>
    </citation>
    <scope>NUCLEOTIDE SEQUENCE [LARGE SCALE GENOMIC DNA]</scope>
    <source>
        <strain evidence="1">ISS470</strain>
    </source>
</reference>
<organism evidence="1 2">
    <name type="scientific">Trichinella pseudospiralis</name>
    <name type="common">Parasitic roundworm</name>
    <dbReference type="NCBI Taxonomy" id="6337"/>
    <lineage>
        <taxon>Eukaryota</taxon>
        <taxon>Metazoa</taxon>
        <taxon>Ecdysozoa</taxon>
        <taxon>Nematoda</taxon>
        <taxon>Enoplea</taxon>
        <taxon>Dorylaimia</taxon>
        <taxon>Trichinellida</taxon>
        <taxon>Trichinellidae</taxon>
        <taxon>Trichinella</taxon>
    </lineage>
</organism>
<dbReference type="AlphaFoldDB" id="A0A0V1FI04"/>
<keyword evidence="2" id="KW-1185">Reference proteome</keyword>
<evidence type="ECO:0000313" key="1">
    <source>
        <dbReference type="EMBL" id="KRY85675.1"/>
    </source>
</evidence>
<gene>
    <name evidence="1" type="ORF">T4D_6787</name>
</gene>
<comment type="caution">
    <text evidence="1">The sequence shown here is derived from an EMBL/GenBank/DDBJ whole genome shotgun (WGS) entry which is preliminary data.</text>
</comment>
<name>A0A0V1FI04_TRIPS</name>
<evidence type="ECO:0000313" key="2">
    <source>
        <dbReference type="Proteomes" id="UP000054995"/>
    </source>
</evidence>
<sequence>MQPVFFQEMMMMMMMMTIFNRLLYNVTVNLTLENQWRTLSFYPTVTLSVTENNPYLLLCSLYGLSR</sequence>